<dbReference type="Gene3D" id="1.10.10.10">
    <property type="entry name" value="Winged helix-like DNA-binding domain superfamily/Winged helix DNA-binding domain"/>
    <property type="match status" value="1"/>
</dbReference>
<feature type="domain" description="HTH luxR-type" evidence="3">
    <location>
        <begin position="809"/>
        <end position="871"/>
    </location>
</feature>
<proteinExistence type="predicted"/>
<evidence type="ECO:0000256" key="1">
    <source>
        <dbReference type="ARBA" id="ARBA00022741"/>
    </source>
</evidence>
<dbReference type="Pfam" id="PF00196">
    <property type="entry name" value="GerE"/>
    <property type="match status" value="1"/>
</dbReference>
<sequence length="871" mass="92980">MLLRTEKDPDLLVGRDEALAELAHGLETAAGAVVVGPAGIGKSALIRVAAADPAFYPVRIRGSRESGKTPFGALAWLISELAEDVESRPEQLLQELTSLLAGRAAGRRVLLLLDNVESLDHWTGMAVSQLVRRSGASVLAAAESFAESAPDVMALWTEGLLVRVDLGPLVMEQTRELMQNLLGGPVSTLAAQSMHRHSGGNPQLITLLVQDQTDDGSLMRHDGVWVLAKPLAFSGQAAEVITSRLKRLPPDERSLVQLLALARDLPVSVVLKLFPAETVDRLEEARVVEISDQSIHLASTGTAAAIAAAIPPGRSRELWEEVSALLDPQMLRPSALIRFARWTLASQGTLDPETAERAAILSTAHDDPASALQFLRAVPQEKRGPAMLLAEVQALRESGNYLDALRALDRLPSPLDPREPAAWVELMLQRAALLQLLPRHGNAAETLHSISAAIQDHTGHAAYHQWEAQVVLMHSAIAIDAGRPKEVPGRLGSLAADRKLSPAVRMRALALHAQFLAVSGDFEELLTVVRPFKDGFQGTLGANTMDSAHIRFLLALVAAGEQRLAEELVADLKDGANRRAFRGSAGDVALGGIHALCGRADSALAALTSAMSQIRVQDPFDVLPLVHALSARVLALQGDVQDAQREASDDAEFRYRPQELVGSMSKVLGLEAMLAGDTQKLCGELRSIAKDNLRTGMVPIALHCLAAAAGRGDREAAAELAAAASGAKGRWASALHCLGTGLAQGNPSLLLESAALADELGNDLMCHTAAAAALHLLEGQTGSDSRVQARTALRLEHASFRKLRQANSIQARMAALSPFEADLARRAAGTATRKEISAELHLSPRTIDWHLGKIFDKLHVSGRSELGEVLR</sequence>
<dbReference type="InterPro" id="IPR027417">
    <property type="entry name" value="P-loop_NTPase"/>
</dbReference>
<dbReference type="Proteomes" id="UP001448858">
    <property type="component" value="Chromosome"/>
</dbReference>
<organism evidence="4 5">
    <name type="scientific">Arthrobacter citreus</name>
    <dbReference type="NCBI Taxonomy" id="1670"/>
    <lineage>
        <taxon>Bacteria</taxon>
        <taxon>Bacillati</taxon>
        <taxon>Actinomycetota</taxon>
        <taxon>Actinomycetes</taxon>
        <taxon>Micrococcales</taxon>
        <taxon>Micrococcaceae</taxon>
        <taxon>Arthrobacter</taxon>
    </lineage>
</organism>
<dbReference type="PANTHER" id="PTHR16305">
    <property type="entry name" value="TESTICULAR SOLUBLE ADENYLYL CYCLASE"/>
    <property type="match status" value="1"/>
</dbReference>
<evidence type="ECO:0000313" key="4">
    <source>
        <dbReference type="EMBL" id="WZP14663.1"/>
    </source>
</evidence>
<dbReference type="EMBL" id="CP151657">
    <property type="protein sequence ID" value="WZP14663.1"/>
    <property type="molecule type" value="Genomic_DNA"/>
</dbReference>
<protein>
    <submittedName>
        <fullName evidence="4">AAA family ATPase</fullName>
    </submittedName>
</protein>
<dbReference type="InterPro" id="IPR041664">
    <property type="entry name" value="AAA_16"/>
</dbReference>
<dbReference type="SMART" id="SM00421">
    <property type="entry name" value="HTH_LUXR"/>
    <property type="match status" value="1"/>
</dbReference>
<dbReference type="InterPro" id="IPR016032">
    <property type="entry name" value="Sig_transdc_resp-reg_C-effctor"/>
</dbReference>
<dbReference type="InterPro" id="IPR036388">
    <property type="entry name" value="WH-like_DNA-bd_sf"/>
</dbReference>
<evidence type="ECO:0000259" key="3">
    <source>
        <dbReference type="PROSITE" id="PS50043"/>
    </source>
</evidence>
<dbReference type="Pfam" id="PF13191">
    <property type="entry name" value="AAA_16"/>
    <property type="match status" value="1"/>
</dbReference>
<reference evidence="4 5" key="1">
    <citation type="submission" date="2024-04" db="EMBL/GenBank/DDBJ databases">
        <title>Arthrobacter sp. from Plains bison fecal sample.</title>
        <authorList>
            <person name="Ruzzini A."/>
        </authorList>
    </citation>
    <scope>NUCLEOTIDE SEQUENCE [LARGE SCALE GENOMIC DNA]</scope>
    <source>
        <strain evidence="4 5">EINP1</strain>
    </source>
</reference>
<name>A0ABZ2ZRA8_9MICC</name>
<dbReference type="Gene3D" id="3.40.50.300">
    <property type="entry name" value="P-loop containing nucleotide triphosphate hydrolases"/>
    <property type="match status" value="1"/>
</dbReference>
<dbReference type="SUPFAM" id="SSF52540">
    <property type="entry name" value="P-loop containing nucleoside triphosphate hydrolases"/>
    <property type="match status" value="1"/>
</dbReference>
<accession>A0ABZ2ZRA8</accession>
<keyword evidence="1" id="KW-0547">Nucleotide-binding</keyword>
<keyword evidence="2" id="KW-0067">ATP-binding</keyword>
<dbReference type="PROSITE" id="PS50043">
    <property type="entry name" value="HTH_LUXR_2"/>
    <property type="match status" value="1"/>
</dbReference>
<dbReference type="InterPro" id="IPR000792">
    <property type="entry name" value="Tscrpt_reg_LuxR_C"/>
</dbReference>
<gene>
    <name evidence="4" type="ORF">AAE021_10670</name>
</gene>
<dbReference type="RefSeq" id="WP_342022315.1">
    <property type="nucleotide sequence ID" value="NZ_CP151657.1"/>
</dbReference>
<keyword evidence="5" id="KW-1185">Reference proteome</keyword>
<evidence type="ECO:0000313" key="5">
    <source>
        <dbReference type="Proteomes" id="UP001448858"/>
    </source>
</evidence>
<evidence type="ECO:0000256" key="2">
    <source>
        <dbReference type="ARBA" id="ARBA00022840"/>
    </source>
</evidence>
<dbReference type="SUPFAM" id="SSF46894">
    <property type="entry name" value="C-terminal effector domain of the bipartite response regulators"/>
    <property type="match status" value="1"/>
</dbReference>
<dbReference type="PANTHER" id="PTHR16305:SF28">
    <property type="entry name" value="GUANYLATE CYCLASE DOMAIN-CONTAINING PROTEIN"/>
    <property type="match status" value="1"/>
</dbReference>